<comment type="subcellular location">
    <subcellularLocation>
        <location evidence="1">Secreted</location>
    </subcellularLocation>
</comment>
<keyword evidence="6" id="KW-1185">Reference proteome</keyword>
<dbReference type="GO" id="GO:0005576">
    <property type="term" value="C:extracellular region"/>
    <property type="evidence" value="ECO:0007669"/>
    <property type="project" value="UniProtKB-SubCell"/>
</dbReference>
<dbReference type="InterPro" id="IPR055372">
    <property type="entry name" value="CBM96"/>
</dbReference>
<reference evidence="5 6" key="1">
    <citation type="journal article" date="2015" name="Genome Biol. Evol.">
        <title>Phylogenomic analyses indicate that early fungi evolved digesting cell walls of algal ancestors of land plants.</title>
        <authorList>
            <person name="Chang Y."/>
            <person name="Wang S."/>
            <person name="Sekimoto S."/>
            <person name="Aerts A.L."/>
            <person name="Choi C."/>
            <person name="Clum A."/>
            <person name="LaButti K.M."/>
            <person name="Lindquist E.A."/>
            <person name="Yee Ngan C."/>
            <person name="Ohm R.A."/>
            <person name="Salamov A.A."/>
            <person name="Grigoriev I.V."/>
            <person name="Spatafora J.W."/>
            <person name="Berbee M.L."/>
        </authorList>
    </citation>
    <scope>NUCLEOTIDE SEQUENCE [LARGE SCALE GENOMIC DNA]</scope>
    <source>
        <strain evidence="5 6">NRRL 1564</strain>
    </source>
</reference>
<evidence type="ECO:0000313" key="5">
    <source>
        <dbReference type="EMBL" id="PIA13309.1"/>
    </source>
</evidence>
<sequence length="177" mass="19227">MATVSVAESRKIDTPAVQDATIPFSYKRCVECPENDCRKCALGHKDTLIVSPMDPAHRTLIKFHMPVANFQVESCAVQIPAFINNNSTGSIIITKAGLSDWSEDNVNVLNAPDFGTVITNVEIPAYNNLGAIDVTAACKAAIDGEFNLYFAAGNRHFEFPSRESGNPAILHITTKDE</sequence>
<evidence type="ECO:0000256" key="1">
    <source>
        <dbReference type="ARBA" id="ARBA00004613"/>
    </source>
</evidence>
<dbReference type="AlphaFoldDB" id="A0A2G5B2Q8"/>
<evidence type="ECO:0000256" key="3">
    <source>
        <dbReference type="ARBA" id="ARBA00022729"/>
    </source>
</evidence>
<keyword evidence="2" id="KW-0964">Secreted</keyword>
<dbReference type="OrthoDB" id="5555675at2759"/>
<dbReference type="Pfam" id="PF24517">
    <property type="entry name" value="CBM96"/>
    <property type="match status" value="1"/>
</dbReference>
<evidence type="ECO:0000313" key="6">
    <source>
        <dbReference type="Proteomes" id="UP000242474"/>
    </source>
</evidence>
<feature type="domain" description="Carbohydrate-binding module family 96" evidence="4">
    <location>
        <begin position="43"/>
        <end position="174"/>
    </location>
</feature>
<gene>
    <name evidence="5" type="ORF">COEREDRAFT_83556</name>
</gene>
<accession>A0A2G5B2Q8</accession>
<name>A0A2G5B2Q8_COERN</name>
<evidence type="ECO:0000256" key="2">
    <source>
        <dbReference type="ARBA" id="ARBA00022525"/>
    </source>
</evidence>
<proteinExistence type="predicted"/>
<dbReference type="EMBL" id="KZ303540">
    <property type="protein sequence ID" value="PIA13309.1"/>
    <property type="molecule type" value="Genomic_DNA"/>
</dbReference>
<protein>
    <recommendedName>
        <fullName evidence="4">Carbohydrate-binding module family 96 domain-containing protein</fullName>
    </recommendedName>
</protein>
<dbReference type="Proteomes" id="UP000242474">
    <property type="component" value="Unassembled WGS sequence"/>
</dbReference>
<keyword evidence="3" id="KW-0732">Signal</keyword>
<evidence type="ECO:0000259" key="4">
    <source>
        <dbReference type="Pfam" id="PF24517"/>
    </source>
</evidence>
<organism evidence="5 6">
    <name type="scientific">Coemansia reversa (strain ATCC 12441 / NRRL 1564)</name>
    <dbReference type="NCBI Taxonomy" id="763665"/>
    <lineage>
        <taxon>Eukaryota</taxon>
        <taxon>Fungi</taxon>
        <taxon>Fungi incertae sedis</taxon>
        <taxon>Zoopagomycota</taxon>
        <taxon>Kickxellomycotina</taxon>
        <taxon>Kickxellomycetes</taxon>
        <taxon>Kickxellales</taxon>
        <taxon>Kickxellaceae</taxon>
        <taxon>Coemansia</taxon>
    </lineage>
</organism>